<feature type="coiled-coil region" evidence="1">
    <location>
        <begin position="51"/>
        <end position="78"/>
    </location>
</feature>
<dbReference type="Proteomes" id="UP000215902">
    <property type="component" value="Unassembled WGS sequence"/>
</dbReference>
<name>A0A267GAC1_9PLAT</name>
<evidence type="ECO:0000313" key="3">
    <source>
        <dbReference type="EMBL" id="PAA82995.1"/>
    </source>
</evidence>
<evidence type="ECO:0000256" key="1">
    <source>
        <dbReference type="SAM" id="Coils"/>
    </source>
</evidence>
<keyword evidence="4" id="KW-1185">Reference proteome</keyword>
<evidence type="ECO:0000256" key="2">
    <source>
        <dbReference type="SAM" id="MobiDB-lite"/>
    </source>
</evidence>
<organism evidence="3 4">
    <name type="scientific">Macrostomum lignano</name>
    <dbReference type="NCBI Taxonomy" id="282301"/>
    <lineage>
        <taxon>Eukaryota</taxon>
        <taxon>Metazoa</taxon>
        <taxon>Spiralia</taxon>
        <taxon>Lophotrochozoa</taxon>
        <taxon>Platyhelminthes</taxon>
        <taxon>Rhabditophora</taxon>
        <taxon>Macrostomorpha</taxon>
        <taxon>Macrostomida</taxon>
        <taxon>Macrostomidae</taxon>
        <taxon>Macrostomum</taxon>
    </lineage>
</organism>
<dbReference type="AlphaFoldDB" id="A0A267GAC1"/>
<proteinExistence type="predicted"/>
<feature type="region of interest" description="Disordered" evidence="2">
    <location>
        <begin position="106"/>
        <end position="163"/>
    </location>
</feature>
<gene>
    <name evidence="3" type="ORF">BOX15_Mlig026434g1</name>
</gene>
<reference evidence="3 4" key="1">
    <citation type="submission" date="2017-06" db="EMBL/GenBank/DDBJ databases">
        <title>A platform for efficient transgenesis in Macrostomum lignano, a flatworm model organism for stem cell research.</title>
        <authorList>
            <person name="Berezikov E."/>
        </authorList>
    </citation>
    <scope>NUCLEOTIDE SEQUENCE [LARGE SCALE GENOMIC DNA]</scope>
    <source>
        <strain evidence="3">DV1</strain>
        <tissue evidence="3">Whole organism</tissue>
    </source>
</reference>
<sequence length="207" mass="23120">MPDQQPQVNYISSSSSRRRSRSYRVLLSQSRPRVDEAEKCQAAVDLMVGRVRGILDDMNRAEKQRERAAREAAIEERTAFLLNNYGRLKRIAECNTRRRLFEEVEQQRRLKAEGGGCPTPSPTPSQRSTPPPPPPTPPPASPSPQSAFEARRRAVRRRLKASREARAAAAAEAARLASTGDDGRAEAVMEKLLYEDCSGRVRVGGFY</sequence>
<feature type="compositionally biased region" description="Pro residues" evidence="2">
    <location>
        <begin position="119"/>
        <end position="142"/>
    </location>
</feature>
<accession>A0A267GAC1</accession>
<protein>
    <submittedName>
        <fullName evidence="3">Uncharacterized protein</fullName>
    </submittedName>
</protein>
<evidence type="ECO:0000313" key="4">
    <source>
        <dbReference type="Proteomes" id="UP000215902"/>
    </source>
</evidence>
<dbReference type="EMBL" id="NIVC01000438">
    <property type="protein sequence ID" value="PAA82995.1"/>
    <property type="molecule type" value="Genomic_DNA"/>
</dbReference>
<keyword evidence="1" id="KW-0175">Coiled coil</keyword>
<comment type="caution">
    <text evidence="3">The sequence shown here is derived from an EMBL/GenBank/DDBJ whole genome shotgun (WGS) entry which is preliminary data.</text>
</comment>